<dbReference type="PANTHER" id="PTHR37299:SF1">
    <property type="entry name" value="STAGE 0 SPORULATION PROTEIN A HOMOLOG"/>
    <property type="match status" value="1"/>
</dbReference>
<evidence type="ECO:0000313" key="3">
    <source>
        <dbReference type="EMBL" id="MBB4799632.1"/>
    </source>
</evidence>
<keyword evidence="4" id="KW-1185">Reference proteome</keyword>
<accession>A0A7W7ISX5</accession>
<dbReference type="PROSITE" id="PS50930">
    <property type="entry name" value="HTH_LYTTR"/>
    <property type="match status" value="1"/>
</dbReference>
<dbReference type="InterPro" id="IPR046947">
    <property type="entry name" value="LytR-like"/>
</dbReference>
<feature type="transmembrane region" description="Helical" evidence="1">
    <location>
        <begin position="117"/>
        <end position="142"/>
    </location>
</feature>
<comment type="caution">
    <text evidence="3">The sequence shown here is derived from an EMBL/GenBank/DDBJ whole genome shotgun (WGS) entry which is preliminary data.</text>
</comment>
<organism evidence="3 4">
    <name type="scientific">Brevundimonas bullata</name>
    <dbReference type="NCBI Taxonomy" id="13160"/>
    <lineage>
        <taxon>Bacteria</taxon>
        <taxon>Pseudomonadati</taxon>
        <taxon>Pseudomonadota</taxon>
        <taxon>Alphaproteobacteria</taxon>
        <taxon>Caulobacterales</taxon>
        <taxon>Caulobacteraceae</taxon>
        <taxon>Brevundimonas</taxon>
    </lineage>
</organism>
<gene>
    <name evidence="3" type="ORF">HNP32_003390</name>
</gene>
<dbReference type="Proteomes" id="UP000539957">
    <property type="component" value="Unassembled WGS sequence"/>
</dbReference>
<protein>
    <recommendedName>
        <fullName evidence="2">HTH LytTR-type domain-containing protein</fullName>
    </recommendedName>
</protein>
<keyword evidence="1" id="KW-1133">Transmembrane helix</keyword>
<reference evidence="3 4" key="1">
    <citation type="submission" date="2020-08" db="EMBL/GenBank/DDBJ databases">
        <title>Functional genomics of gut bacteria from endangered species of beetles.</title>
        <authorList>
            <person name="Carlos-Shanley C."/>
        </authorList>
    </citation>
    <scope>NUCLEOTIDE SEQUENCE [LARGE SCALE GENOMIC DNA]</scope>
    <source>
        <strain evidence="3 4">S00123</strain>
    </source>
</reference>
<dbReference type="Pfam" id="PF04397">
    <property type="entry name" value="LytTR"/>
    <property type="match status" value="1"/>
</dbReference>
<evidence type="ECO:0000259" key="2">
    <source>
        <dbReference type="PROSITE" id="PS50930"/>
    </source>
</evidence>
<dbReference type="AlphaFoldDB" id="A0A7W7ISX5"/>
<dbReference type="SMART" id="SM00850">
    <property type="entry name" value="LytTR"/>
    <property type="match status" value="1"/>
</dbReference>
<sequence>MQDVTTAGNFERDMKQALLNKTKRRLPALTALRQAVSDQRRGFRDQRRFPLWLSAFLVVGVVSAFTLINTLTMQADRPQTPAWEIWTWSITSAIFTLGLIWIPWIAARLASPGQTPWLALIAIHLAVGVVYSGLHVAGFVAARNLVYALAGETYGLGPLLEDFPYELRKDLLTYGSTVALFWLTRKDPAPANQNHSPTLFDIKDGKRITRIEVASLLAVRGAGNYVEFLLENGSRPLMRVTLVALQKELGLVRVHRSWLLNPSCVTGLSPDGSGDWTVQLGSLQVPLSRRYAAALDALRAASS</sequence>
<keyword evidence="1" id="KW-0472">Membrane</keyword>
<dbReference type="SUPFAM" id="SSF103473">
    <property type="entry name" value="MFS general substrate transporter"/>
    <property type="match status" value="1"/>
</dbReference>
<evidence type="ECO:0000256" key="1">
    <source>
        <dbReference type="SAM" id="Phobius"/>
    </source>
</evidence>
<dbReference type="RefSeq" id="WP_184273229.1">
    <property type="nucleotide sequence ID" value="NZ_JACHKY010000006.1"/>
</dbReference>
<dbReference type="InterPro" id="IPR007492">
    <property type="entry name" value="LytTR_DNA-bd_dom"/>
</dbReference>
<dbReference type="GO" id="GO:0000156">
    <property type="term" value="F:phosphorelay response regulator activity"/>
    <property type="evidence" value="ECO:0007669"/>
    <property type="project" value="InterPro"/>
</dbReference>
<dbReference type="InterPro" id="IPR012379">
    <property type="entry name" value="LytTR_MHYE"/>
</dbReference>
<evidence type="ECO:0000313" key="4">
    <source>
        <dbReference type="Proteomes" id="UP000539957"/>
    </source>
</evidence>
<dbReference type="GO" id="GO:0003677">
    <property type="term" value="F:DNA binding"/>
    <property type="evidence" value="ECO:0007669"/>
    <property type="project" value="InterPro"/>
</dbReference>
<dbReference type="PANTHER" id="PTHR37299">
    <property type="entry name" value="TRANSCRIPTIONAL REGULATOR-RELATED"/>
    <property type="match status" value="1"/>
</dbReference>
<dbReference type="PIRSF" id="PIRSF031767">
    <property type="entry name" value="MHYE_LytTR"/>
    <property type="match status" value="1"/>
</dbReference>
<feature type="transmembrane region" description="Helical" evidence="1">
    <location>
        <begin position="85"/>
        <end position="105"/>
    </location>
</feature>
<proteinExistence type="predicted"/>
<feature type="domain" description="HTH LytTR-type" evidence="2">
    <location>
        <begin position="200"/>
        <end position="301"/>
    </location>
</feature>
<keyword evidence="1" id="KW-0812">Transmembrane</keyword>
<name>A0A7W7ISX5_9CAUL</name>
<feature type="transmembrane region" description="Helical" evidence="1">
    <location>
        <begin position="49"/>
        <end position="73"/>
    </location>
</feature>
<dbReference type="InterPro" id="IPR036259">
    <property type="entry name" value="MFS_trans_sf"/>
</dbReference>
<dbReference type="Gene3D" id="2.40.50.1020">
    <property type="entry name" value="LytTr DNA-binding domain"/>
    <property type="match status" value="1"/>
</dbReference>
<dbReference type="EMBL" id="JACHKY010000006">
    <property type="protein sequence ID" value="MBB4799632.1"/>
    <property type="molecule type" value="Genomic_DNA"/>
</dbReference>